<dbReference type="NCBIfam" id="TIGR00166">
    <property type="entry name" value="S6"/>
    <property type="match status" value="1"/>
</dbReference>
<keyword evidence="3" id="KW-0687">Ribonucleoprotein</keyword>
<dbReference type="InterPro" id="IPR035980">
    <property type="entry name" value="Ribosomal_bS6_sf"/>
</dbReference>
<dbReference type="Gene3D" id="3.30.70.60">
    <property type="match status" value="1"/>
</dbReference>
<name>A0ABP9UMI3_9BACT</name>
<evidence type="ECO:0000256" key="6">
    <source>
        <dbReference type="ARBA" id="ARBA00035520"/>
    </source>
</evidence>
<evidence type="ECO:0000256" key="5">
    <source>
        <dbReference type="ARBA" id="ARBA00035294"/>
    </source>
</evidence>
<dbReference type="Pfam" id="PF01250">
    <property type="entry name" value="Ribosomal_S6"/>
    <property type="match status" value="1"/>
</dbReference>
<evidence type="ECO:0000313" key="8">
    <source>
        <dbReference type="Proteomes" id="UP001476282"/>
    </source>
</evidence>
<organism evidence="7 8">
    <name type="scientific">Haloferula sargassicola</name>
    <dbReference type="NCBI Taxonomy" id="490096"/>
    <lineage>
        <taxon>Bacteria</taxon>
        <taxon>Pseudomonadati</taxon>
        <taxon>Verrucomicrobiota</taxon>
        <taxon>Verrucomicrobiia</taxon>
        <taxon>Verrucomicrobiales</taxon>
        <taxon>Verrucomicrobiaceae</taxon>
        <taxon>Haloferula</taxon>
    </lineage>
</organism>
<comment type="caution">
    <text evidence="7">The sequence shown here is derived from an EMBL/GenBank/DDBJ whole genome shotgun (WGS) entry which is preliminary data.</text>
</comment>
<dbReference type="InterPro" id="IPR000529">
    <property type="entry name" value="Ribosomal_bS6"/>
</dbReference>
<comment type="similarity">
    <text evidence="1">Belongs to the bacterial ribosomal protein bS6 family.</text>
</comment>
<keyword evidence="2" id="KW-0689">Ribosomal protein</keyword>
<dbReference type="InterPro" id="IPR014717">
    <property type="entry name" value="Transl_elong_EF1B/ribsomal_bS6"/>
</dbReference>
<proteinExistence type="inferred from homology"/>
<gene>
    <name evidence="7" type="ORF">Hsar01_00436</name>
</gene>
<accession>A0ABP9UMI3</accession>
<dbReference type="SUPFAM" id="SSF54995">
    <property type="entry name" value="Ribosomal protein S6"/>
    <property type="match status" value="1"/>
</dbReference>
<evidence type="ECO:0000256" key="3">
    <source>
        <dbReference type="ARBA" id="ARBA00023274"/>
    </source>
</evidence>
<reference evidence="7 8" key="1">
    <citation type="submission" date="2024-02" db="EMBL/GenBank/DDBJ databases">
        <title>Haloferula sargassicola NBRC 104335.</title>
        <authorList>
            <person name="Ichikawa N."/>
            <person name="Katano-Makiyama Y."/>
            <person name="Hidaka K."/>
        </authorList>
    </citation>
    <scope>NUCLEOTIDE SEQUENCE [LARGE SCALE GENOMIC DNA]</scope>
    <source>
        <strain evidence="7 8">NBRC 104335</strain>
    </source>
</reference>
<protein>
    <recommendedName>
        <fullName evidence="5">Small ribosomal subunit protein bS6</fullName>
    </recommendedName>
    <alternativeName>
        <fullName evidence="6">30S ribosomal protein S6</fullName>
    </alternativeName>
</protein>
<dbReference type="CDD" id="cd00473">
    <property type="entry name" value="bS6"/>
    <property type="match status" value="1"/>
</dbReference>
<dbReference type="Proteomes" id="UP001476282">
    <property type="component" value="Unassembled WGS sequence"/>
</dbReference>
<keyword evidence="8" id="KW-1185">Reference proteome</keyword>
<sequence>MQTMSRNYEGLIILNTKGLDSSVEDLVQAIGKEIEAEGAKLEEVKPIGRRQFAYPQKNAESGHYVNYHFSADPSVIDAIQKRLKLNPQVQLQHYQAR</sequence>
<evidence type="ECO:0000256" key="2">
    <source>
        <dbReference type="ARBA" id="ARBA00022980"/>
    </source>
</evidence>
<dbReference type="EMBL" id="BAABRI010000002">
    <property type="protein sequence ID" value="GAA5481229.1"/>
    <property type="molecule type" value="Genomic_DNA"/>
</dbReference>
<dbReference type="InterPro" id="IPR020814">
    <property type="entry name" value="Ribosomal_S6_plastid/chlpt"/>
</dbReference>
<evidence type="ECO:0000313" key="7">
    <source>
        <dbReference type="EMBL" id="GAA5481229.1"/>
    </source>
</evidence>
<comment type="function">
    <text evidence="4">Binds together with bS18 to 16S ribosomal RNA.</text>
</comment>
<evidence type="ECO:0000256" key="1">
    <source>
        <dbReference type="ARBA" id="ARBA00009512"/>
    </source>
</evidence>
<evidence type="ECO:0000256" key="4">
    <source>
        <dbReference type="ARBA" id="ARBA00035104"/>
    </source>
</evidence>